<feature type="domain" description="Knr4/Smi1-like" evidence="1">
    <location>
        <begin position="23"/>
        <end position="140"/>
    </location>
</feature>
<dbReference type="SUPFAM" id="SSF160631">
    <property type="entry name" value="SMI1/KNR4-like"/>
    <property type="match status" value="1"/>
</dbReference>
<evidence type="ECO:0000313" key="2">
    <source>
        <dbReference type="EMBL" id="MFC3850304.1"/>
    </source>
</evidence>
<dbReference type="InterPro" id="IPR037883">
    <property type="entry name" value="Knr4/Smi1-like_sf"/>
</dbReference>
<keyword evidence="3" id="KW-1185">Reference proteome</keyword>
<sequence length="146" mass="16270">MDPNTLKKLEIYFGKNPRFAGKPASDADIAHAESTLGLKFNDEYEQLIRNFGGCIIGIDVHAFENSPIQGRETVIELTEWFRESWPDAADESHLNYFAISDDGSGNEILMKAGDNRIFIFYHDSGSTEVLFDSLEDMINACGALDA</sequence>
<dbReference type="Proteomes" id="UP001595751">
    <property type="component" value="Unassembled WGS sequence"/>
</dbReference>
<dbReference type="RefSeq" id="WP_290289896.1">
    <property type="nucleotide sequence ID" value="NZ_CP047211.1"/>
</dbReference>
<gene>
    <name evidence="2" type="ORF">ACFORJ_09020</name>
</gene>
<dbReference type="SMART" id="SM00860">
    <property type="entry name" value="SMI1_KNR4"/>
    <property type="match status" value="1"/>
</dbReference>
<dbReference type="Pfam" id="PF09346">
    <property type="entry name" value="SMI1_KNR4"/>
    <property type="match status" value="1"/>
</dbReference>
<protein>
    <submittedName>
        <fullName evidence="2">SMI1/KNR4 family protein</fullName>
    </submittedName>
</protein>
<comment type="caution">
    <text evidence="2">The sequence shown here is derived from an EMBL/GenBank/DDBJ whole genome shotgun (WGS) entry which is preliminary data.</text>
</comment>
<accession>A0ABV7ZP21</accession>
<dbReference type="Gene3D" id="3.40.1580.10">
    <property type="entry name" value="SMI1/KNR4-like"/>
    <property type="match status" value="1"/>
</dbReference>
<reference evidence="3" key="1">
    <citation type="journal article" date="2019" name="Int. J. Syst. Evol. Microbiol.">
        <title>The Global Catalogue of Microorganisms (GCM) 10K type strain sequencing project: providing services to taxonomists for standard genome sequencing and annotation.</title>
        <authorList>
            <consortium name="The Broad Institute Genomics Platform"/>
            <consortium name="The Broad Institute Genome Sequencing Center for Infectious Disease"/>
            <person name="Wu L."/>
            <person name="Ma J."/>
        </authorList>
    </citation>
    <scope>NUCLEOTIDE SEQUENCE [LARGE SCALE GENOMIC DNA]</scope>
    <source>
        <strain evidence="3">CCUG 53252</strain>
    </source>
</reference>
<proteinExistence type="predicted"/>
<dbReference type="InterPro" id="IPR018958">
    <property type="entry name" value="Knr4/Smi1-like_dom"/>
</dbReference>
<dbReference type="EMBL" id="JBHRZN010000002">
    <property type="protein sequence ID" value="MFC3850304.1"/>
    <property type="molecule type" value="Genomic_DNA"/>
</dbReference>
<evidence type="ECO:0000259" key="1">
    <source>
        <dbReference type="SMART" id="SM00860"/>
    </source>
</evidence>
<name>A0ABV7ZP21_9CORY</name>
<evidence type="ECO:0000313" key="3">
    <source>
        <dbReference type="Proteomes" id="UP001595751"/>
    </source>
</evidence>
<organism evidence="2 3">
    <name type="scientific">Corynebacterium hansenii</name>
    <dbReference type="NCBI Taxonomy" id="394964"/>
    <lineage>
        <taxon>Bacteria</taxon>
        <taxon>Bacillati</taxon>
        <taxon>Actinomycetota</taxon>
        <taxon>Actinomycetes</taxon>
        <taxon>Mycobacteriales</taxon>
        <taxon>Corynebacteriaceae</taxon>
        <taxon>Corynebacterium</taxon>
    </lineage>
</organism>